<organism evidence="1">
    <name type="scientific">Anguilla anguilla</name>
    <name type="common">European freshwater eel</name>
    <name type="synonym">Muraena anguilla</name>
    <dbReference type="NCBI Taxonomy" id="7936"/>
    <lineage>
        <taxon>Eukaryota</taxon>
        <taxon>Metazoa</taxon>
        <taxon>Chordata</taxon>
        <taxon>Craniata</taxon>
        <taxon>Vertebrata</taxon>
        <taxon>Euteleostomi</taxon>
        <taxon>Actinopterygii</taxon>
        <taxon>Neopterygii</taxon>
        <taxon>Teleostei</taxon>
        <taxon>Anguilliformes</taxon>
        <taxon>Anguillidae</taxon>
        <taxon>Anguilla</taxon>
    </lineage>
</organism>
<evidence type="ECO:0000313" key="1">
    <source>
        <dbReference type="EMBL" id="JAH02773.1"/>
    </source>
</evidence>
<sequence length="43" mass="5054">MPYTCYRKASWSSVMYLKISFIAPSLHTYAKKHTKTEIKSKDL</sequence>
<proteinExistence type="predicted"/>
<dbReference type="AlphaFoldDB" id="A0A0E9PG17"/>
<accession>A0A0E9PG17</accession>
<reference evidence="1" key="2">
    <citation type="journal article" date="2015" name="Fish Shellfish Immunol.">
        <title>Early steps in the European eel (Anguilla anguilla)-Vibrio vulnificus interaction in the gills: Role of the RtxA13 toxin.</title>
        <authorList>
            <person name="Callol A."/>
            <person name="Pajuelo D."/>
            <person name="Ebbesson L."/>
            <person name="Teles M."/>
            <person name="MacKenzie S."/>
            <person name="Amaro C."/>
        </authorList>
    </citation>
    <scope>NUCLEOTIDE SEQUENCE</scope>
</reference>
<dbReference type="EMBL" id="GBXM01105804">
    <property type="protein sequence ID" value="JAH02773.1"/>
    <property type="molecule type" value="Transcribed_RNA"/>
</dbReference>
<protein>
    <submittedName>
        <fullName evidence="1">Uncharacterized protein</fullName>
    </submittedName>
</protein>
<name>A0A0E9PG17_ANGAN</name>
<reference evidence="1" key="1">
    <citation type="submission" date="2014-11" db="EMBL/GenBank/DDBJ databases">
        <authorList>
            <person name="Amaro Gonzalez C."/>
        </authorList>
    </citation>
    <scope>NUCLEOTIDE SEQUENCE</scope>
</reference>